<dbReference type="EMBL" id="DVNM01000027">
    <property type="protein sequence ID" value="HIU69290.1"/>
    <property type="molecule type" value="Genomic_DNA"/>
</dbReference>
<feature type="signal peptide" evidence="7">
    <location>
        <begin position="1"/>
        <end position="22"/>
    </location>
</feature>
<evidence type="ECO:0000256" key="3">
    <source>
        <dbReference type="ARBA" id="ARBA00022475"/>
    </source>
</evidence>
<evidence type="ECO:0000259" key="8">
    <source>
        <dbReference type="Pfam" id="PF02608"/>
    </source>
</evidence>
<evidence type="ECO:0000256" key="4">
    <source>
        <dbReference type="ARBA" id="ARBA00022729"/>
    </source>
</evidence>
<comment type="similarity">
    <text evidence="2">Belongs to the BMP lipoprotein family.</text>
</comment>
<gene>
    <name evidence="10" type="ORF">IAD23_04955</name>
</gene>
<proteinExistence type="inferred from homology"/>
<protein>
    <submittedName>
        <fullName evidence="10">BMP family ABC transporter substrate-binding protein</fullName>
    </submittedName>
</protein>
<dbReference type="InterPro" id="IPR050957">
    <property type="entry name" value="BMP_lipoprotein"/>
</dbReference>
<dbReference type="Gene3D" id="3.40.50.2300">
    <property type="match status" value="1"/>
</dbReference>
<dbReference type="InterPro" id="IPR028082">
    <property type="entry name" value="Peripla_BP_I"/>
</dbReference>
<evidence type="ECO:0000313" key="10">
    <source>
        <dbReference type="EMBL" id="HIU69290.1"/>
    </source>
</evidence>
<evidence type="ECO:0000256" key="5">
    <source>
        <dbReference type="ARBA" id="ARBA00023136"/>
    </source>
</evidence>
<reference evidence="10" key="1">
    <citation type="submission" date="2020-10" db="EMBL/GenBank/DDBJ databases">
        <authorList>
            <person name="Gilroy R."/>
        </authorList>
    </citation>
    <scope>NUCLEOTIDE SEQUENCE</scope>
    <source>
        <strain evidence="10">CHK176-6737</strain>
    </source>
</reference>
<evidence type="ECO:0000256" key="2">
    <source>
        <dbReference type="ARBA" id="ARBA00008610"/>
    </source>
</evidence>
<organism evidence="10 11">
    <name type="scientific">Candidatus Scybalenecus merdavium</name>
    <dbReference type="NCBI Taxonomy" id="2840939"/>
    <lineage>
        <taxon>Bacteria</taxon>
        <taxon>Bacillati</taxon>
        <taxon>Bacillota</taxon>
        <taxon>Clostridia</taxon>
        <taxon>Eubacteriales</taxon>
        <taxon>Oscillospiraceae</taxon>
        <taxon>Oscillospiraceae incertae sedis</taxon>
        <taxon>Candidatus Scybalenecus</taxon>
    </lineage>
</organism>
<keyword evidence="3" id="KW-1003">Cell membrane</keyword>
<dbReference type="GO" id="GO:0005886">
    <property type="term" value="C:plasma membrane"/>
    <property type="evidence" value="ECO:0007669"/>
    <property type="project" value="UniProtKB-SubCell"/>
</dbReference>
<dbReference type="PROSITE" id="PS51257">
    <property type="entry name" value="PROKAR_LIPOPROTEIN"/>
    <property type="match status" value="1"/>
</dbReference>
<feature type="chain" id="PRO_5038789176" evidence="7">
    <location>
        <begin position="23"/>
        <end position="625"/>
    </location>
</feature>
<dbReference type="Proteomes" id="UP000824125">
    <property type="component" value="Unassembled WGS sequence"/>
</dbReference>
<feature type="domain" description="Bacterial repeat" evidence="9">
    <location>
        <begin position="237"/>
        <end position="313"/>
    </location>
</feature>
<evidence type="ECO:0000256" key="6">
    <source>
        <dbReference type="ARBA" id="ARBA00023288"/>
    </source>
</evidence>
<evidence type="ECO:0000313" key="11">
    <source>
        <dbReference type="Proteomes" id="UP000824125"/>
    </source>
</evidence>
<feature type="domain" description="ABC transporter substrate-binding protein PnrA-like" evidence="8">
    <location>
        <begin position="36"/>
        <end position="198"/>
    </location>
</feature>
<name>A0A9D1SP77_9FIRM</name>
<keyword evidence="5" id="KW-0472">Membrane</keyword>
<dbReference type="InterPro" id="IPR044060">
    <property type="entry name" value="Bacterial_rp_domain"/>
</dbReference>
<dbReference type="InterPro" id="IPR003760">
    <property type="entry name" value="PnrA-like"/>
</dbReference>
<comment type="subcellular location">
    <subcellularLocation>
        <location evidence="1">Cell membrane</location>
        <topology evidence="1">Lipid-anchor</topology>
    </subcellularLocation>
</comment>
<accession>A0A9D1SP77</accession>
<dbReference type="SUPFAM" id="SSF53822">
    <property type="entry name" value="Periplasmic binding protein-like I"/>
    <property type="match status" value="1"/>
</dbReference>
<sequence>MKKLTAVLTALVVVCAAMFAFAGCTNQSSLQYDIVLLTDGASVDDGAFNQSAWEGVERYAEEAGMTYRYYQPDVAEDGTVDNEVYASFIELAVQNGAKFIVCPGEALAVAVYENAPQYTDTNFILLDAYPHAEDSTEYQSMSNVMSISFSALESGFLAGYMSVMSGNTKLGYIGSLSDTSSTDYGAGFVQGASYAANALGTPVTLDYAYEDASDVDFDYSMTVEAVYEEIDADEETYTVKVVNGSGSGNYYDGDNVEITADPAPEGKVFDEWVCTSNTEGVSDRSISITSSSDTNITLIVNDASCTVEATYRDADSTTYALNVENGSGSGYFTEGTSCTIEAQPASSGMRFDHWEVSDGVNIADVHAAQTQIEMPAAPVDVQAVYVESPVPVFDVQVIGGTGSGAYAEGDVVRVVADEAPEGYRFSHWANYDAYGNETGVAFDNEYYFDATFTMLNRYEGLAEKMFNTGVTSIYTGGNDSASAVFNASGYYDFSIGVIGSEVDCSGNTNCVFSTVKELGNMAYSALKDFRGGEQITAGCTENAISLTGLNIQNREQIEESDQAMIEVHQHLTDTFDNNYKTTYEMLANGAIEVVPATQPGVLTGLVPDAGCLSVHAYTVQNTAQQ</sequence>
<dbReference type="AlphaFoldDB" id="A0A9D1SP77"/>
<dbReference type="Pfam" id="PF02608">
    <property type="entry name" value="Bmp"/>
    <property type="match status" value="1"/>
</dbReference>
<evidence type="ECO:0000256" key="1">
    <source>
        <dbReference type="ARBA" id="ARBA00004193"/>
    </source>
</evidence>
<feature type="domain" description="Bacterial repeat" evidence="9">
    <location>
        <begin position="401"/>
        <end position="432"/>
    </location>
</feature>
<reference evidence="10" key="2">
    <citation type="journal article" date="2021" name="PeerJ">
        <title>Extensive microbial diversity within the chicken gut microbiome revealed by metagenomics and culture.</title>
        <authorList>
            <person name="Gilroy R."/>
            <person name="Ravi A."/>
            <person name="Getino M."/>
            <person name="Pursley I."/>
            <person name="Horton D.L."/>
            <person name="Alikhan N.F."/>
            <person name="Baker D."/>
            <person name="Gharbi K."/>
            <person name="Hall N."/>
            <person name="Watson M."/>
            <person name="Adriaenssens E.M."/>
            <person name="Foster-Nyarko E."/>
            <person name="Jarju S."/>
            <person name="Secka A."/>
            <person name="Antonio M."/>
            <person name="Oren A."/>
            <person name="Chaudhuri R.R."/>
            <person name="La Ragione R."/>
            <person name="Hildebrand F."/>
            <person name="Pallen M.J."/>
        </authorList>
    </citation>
    <scope>NUCLEOTIDE SEQUENCE</scope>
    <source>
        <strain evidence="10">CHK176-6737</strain>
    </source>
</reference>
<evidence type="ECO:0000256" key="7">
    <source>
        <dbReference type="SAM" id="SignalP"/>
    </source>
</evidence>
<dbReference type="Pfam" id="PF18998">
    <property type="entry name" value="Flg_new_2"/>
    <property type="match status" value="3"/>
</dbReference>
<feature type="domain" description="Bacterial repeat" evidence="9">
    <location>
        <begin position="323"/>
        <end position="387"/>
    </location>
</feature>
<dbReference type="PANTHER" id="PTHR34296">
    <property type="entry name" value="TRANSCRIPTIONAL ACTIVATOR PROTEIN MED"/>
    <property type="match status" value="1"/>
</dbReference>
<keyword evidence="4 7" id="KW-0732">Signal</keyword>
<dbReference type="PANTHER" id="PTHR34296:SF2">
    <property type="entry name" value="ABC TRANSPORTER GUANOSINE-BINDING PROTEIN NUPN"/>
    <property type="match status" value="1"/>
</dbReference>
<evidence type="ECO:0000259" key="9">
    <source>
        <dbReference type="Pfam" id="PF18998"/>
    </source>
</evidence>
<comment type="caution">
    <text evidence="10">The sequence shown here is derived from an EMBL/GenBank/DDBJ whole genome shotgun (WGS) entry which is preliminary data.</text>
</comment>
<keyword evidence="6" id="KW-0449">Lipoprotein</keyword>